<evidence type="ECO:0000256" key="4">
    <source>
        <dbReference type="ARBA" id="ARBA00010561"/>
    </source>
</evidence>
<evidence type="ECO:0000256" key="15">
    <source>
        <dbReference type="ARBA" id="ARBA00032605"/>
    </source>
</evidence>
<evidence type="ECO:0000256" key="3">
    <source>
        <dbReference type="ARBA" id="ARBA00004663"/>
    </source>
</evidence>
<evidence type="ECO:0000256" key="5">
    <source>
        <dbReference type="ARBA" id="ARBA00013200"/>
    </source>
</evidence>
<dbReference type="Pfam" id="PF02654">
    <property type="entry name" value="CobS"/>
    <property type="match status" value="1"/>
</dbReference>
<evidence type="ECO:0000256" key="13">
    <source>
        <dbReference type="ARBA" id="ARBA00023136"/>
    </source>
</evidence>
<keyword evidence="7 19" id="KW-1003">Cell membrane</keyword>
<keyword evidence="21" id="KW-1185">Reference proteome</keyword>
<dbReference type="HAMAP" id="MF_00719">
    <property type="entry name" value="CobS"/>
    <property type="match status" value="1"/>
</dbReference>
<comment type="similarity">
    <text evidence="4 19">Belongs to the CobS family.</text>
</comment>
<keyword evidence="13 19" id="KW-0472">Membrane</keyword>
<evidence type="ECO:0000313" key="20">
    <source>
        <dbReference type="EMBL" id="AEP10957.1"/>
    </source>
</evidence>
<dbReference type="UniPathway" id="UPA00148">
    <property type="reaction ID" value="UER00238"/>
</dbReference>
<sequence>MTVLRLFLAAVAFLTRLPIPAWAHPDGRTLAAAMVFFPLVGALLGAGQAALILVLRPVLAPDGLALLLIATTVLVTGALHYDGLADTVDALGGGWSPEQRLAIMKDPHIGTFGVLALVVAVLAQFVALRSFQHVESLCRAVIVAPCLARMTIVWLAWQEPYARAEGGKGRFIEALQGQQVLGALLTGGAIVLGVGGWLGSLLLALAAVLVMMAAFRFRRWLGGITGDVLGAVSQTCELLVYGVWVAFRP</sequence>
<evidence type="ECO:0000256" key="10">
    <source>
        <dbReference type="ARBA" id="ARBA00022692"/>
    </source>
</evidence>
<evidence type="ECO:0000256" key="18">
    <source>
        <dbReference type="ARBA" id="ARBA00049504"/>
    </source>
</evidence>
<evidence type="ECO:0000256" key="19">
    <source>
        <dbReference type="HAMAP-Rule" id="MF_00719"/>
    </source>
</evidence>
<accession>G2LGJ7</accession>
<evidence type="ECO:0000256" key="1">
    <source>
        <dbReference type="ARBA" id="ARBA00001946"/>
    </source>
</evidence>
<evidence type="ECO:0000256" key="16">
    <source>
        <dbReference type="ARBA" id="ARBA00032853"/>
    </source>
</evidence>
<dbReference type="PANTHER" id="PTHR34148">
    <property type="entry name" value="ADENOSYLCOBINAMIDE-GDP RIBAZOLETRANSFERASE"/>
    <property type="match status" value="1"/>
</dbReference>
<comment type="cofactor">
    <cofactor evidence="1 19">
        <name>Mg(2+)</name>
        <dbReference type="ChEBI" id="CHEBI:18420"/>
    </cofactor>
</comment>
<keyword evidence="12 19" id="KW-1133">Transmembrane helix</keyword>
<evidence type="ECO:0000256" key="11">
    <source>
        <dbReference type="ARBA" id="ARBA00022842"/>
    </source>
</evidence>
<keyword evidence="11 19" id="KW-0460">Magnesium</keyword>
<feature type="transmembrane region" description="Helical" evidence="19">
    <location>
        <begin position="189"/>
        <end position="215"/>
    </location>
</feature>
<keyword evidence="8 19" id="KW-0169">Cobalamin biosynthesis</keyword>
<reference evidence="20 21" key="1">
    <citation type="journal article" date="2012" name="Environ. Microbiol.">
        <title>Complete genome of Candidatus Chloracidobacterium thermophilum, a chlorophyll-based photoheterotroph belonging to the phylum Acidobacteria.</title>
        <authorList>
            <person name="Garcia Costas A.M."/>
            <person name="Liu Z."/>
            <person name="Tomsho L.P."/>
            <person name="Schuster S.C."/>
            <person name="Ward D.M."/>
            <person name="Bryant D.A."/>
        </authorList>
    </citation>
    <scope>NUCLEOTIDE SEQUENCE [LARGE SCALE GENOMIC DNA]</scope>
    <source>
        <strain evidence="20 21">B</strain>
    </source>
</reference>
<dbReference type="InterPro" id="IPR003805">
    <property type="entry name" value="CobS"/>
</dbReference>
<dbReference type="OrthoDB" id="9794626at2"/>
<name>G2LGJ7_CHLTF</name>
<evidence type="ECO:0000256" key="14">
    <source>
        <dbReference type="ARBA" id="ARBA00025228"/>
    </source>
</evidence>
<dbReference type="HOGENOM" id="CLU_057426_1_1_0"/>
<protein>
    <recommendedName>
        <fullName evidence="6 19">Adenosylcobinamide-GDP ribazoletransferase</fullName>
        <ecNumber evidence="5 19">2.7.8.26</ecNumber>
    </recommendedName>
    <alternativeName>
        <fullName evidence="16 19">Cobalamin synthase</fullName>
    </alternativeName>
    <alternativeName>
        <fullName evidence="15 19">Cobalamin-5'-phosphate synthase</fullName>
    </alternativeName>
</protein>
<dbReference type="EMBL" id="CP002514">
    <property type="protein sequence ID" value="AEP10957.1"/>
    <property type="molecule type" value="Genomic_DNA"/>
</dbReference>
<evidence type="ECO:0000256" key="17">
    <source>
        <dbReference type="ARBA" id="ARBA00048623"/>
    </source>
</evidence>
<dbReference type="RefSeq" id="WP_014098695.1">
    <property type="nucleotide sequence ID" value="NC_016024.1"/>
</dbReference>
<evidence type="ECO:0000256" key="8">
    <source>
        <dbReference type="ARBA" id="ARBA00022573"/>
    </source>
</evidence>
<feature type="transmembrane region" description="Helical" evidence="19">
    <location>
        <begin position="109"/>
        <end position="128"/>
    </location>
</feature>
<comment type="pathway">
    <text evidence="3 19">Cofactor biosynthesis; adenosylcobalamin biosynthesis; adenosylcobalamin from cob(II)yrinate a,c-diamide: step 7/7.</text>
</comment>
<dbReference type="STRING" id="981222.Cabther_A0184"/>
<dbReference type="KEGG" id="ctm:Cabther_A0184"/>
<dbReference type="NCBIfam" id="TIGR00317">
    <property type="entry name" value="cobS"/>
    <property type="match status" value="1"/>
</dbReference>
<keyword evidence="10 19" id="KW-0812">Transmembrane</keyword>
<evidence type="ECO:0000256" key="7">
    <source>
        <dbReference type="ARBA" id="ARBA00022475"/>
    </source>
</evidence>
<feature type="transmembrane region" description="Helical" evidence="19">
    <location>
        <begin position="140"/>
        <end position="157"/>
    </location>
</feature>
<dbReference type="GO" id="GO:0009236">
    <property type="term" value="P:cobalamin biosynthetic process"/>
    <property type="evidence" value="ECO:0007669"/>
    <property type="project" value="UniProtKB-UniRule"/>
</dbReference>
<comment type="subcellular location">
    <subcellularLocation>
        <location evidence="2 19">Cell membrane</location>
        <topology evidence="2 19">Multi-pass membrane protein</topology>
    </subcellularLocation>
</comment>
<dbReference type="EC" id="2.7.8.26" evidence="5 19"/>
<gene>
    <name evidence="19" type="primary">cobS</name>
    <name evidence="20" type="ordered locus">Cabther_A0184</name>
</gene>
<evidence type="ECO:0000256" key="12">
    <source>
        <dbReference type="ARBA" id="ARBA00022989"/>
    </source>
</evidence>
<dbReference type="Proteomes" id="UP000006791">
    <property type="component" value="Chromosome 1"/>
</dbReference>
<dbReference type="GO" id="GO:0051073">
    <property type="term" value="F:adenosylcobinamide-GDP ribazoletransferase activity"/>
    <property type="evidence" value="ECO:0007669"/>
    <property type="project" value="UniProtKB-UniRule"/>
</dbReference>
<comment type="catalytic activity">
    <reaction evidence="18 19">
        <text>alpha-ribazole 5'-phosphate + adenosylcob(III)inamide-GDP = adenosylcob(III)alamin 5'-phosphate + GMP + H(+)</text>
        <dbReference type="Rhea" id="RHEA:23560"/>
        <dbReference type="ChEBI" id="CHEBI:15378"/>
        <dbReference type="ChEBI" id="CHEBI:57918"/>
        <dbReference type="ChEBI" id="CHEBI:58115"/>
        <dbReference type="ChEBI" id="CHEBI:60487"/>
        <dbReference type="ChEBI" id="CHEBI:60493"/>
        <dbReference type="EC" id="2.7.8.26"/>
    </reaction>
</comment>
<keyword evidence="9 19" id="KW-0808">Transferase</keyword>
<evidence type="ECO:0000313" key="21">
    <source>
        <dbReference type="Proteomes" id="UP000006791"/>
    </source>
</evidence>
<dbReference type="PANTHER" id="PTHR34148:SF1">
    <property type="entry name" value="ADENOSYLCOBINAMIDE-GDP RIBAZOLETRANSFERASE"/>
    <property type="match status" value="1"/>
</dbReference>
<proteinExistence type="inferred from homology"/>
<comment type="catalytic activity">
    <reaction evidence="17 19">
        <text>alpha-ribazole + adenosylcob(III)inamide-GDP = adenosylcob(III)alamin + GMP + H(+)</text>
        <dbReference type="Rhea" id="RHEA:16049"/>
        <dbReference type="ChEBI" id="CHEBI:10329"/>
        <dbReference type="ChEBI" id="CHEBI:15378"/>
        <dbReference type="ChEBI" id="CHEBI:18408"/>
        <dbReference type="ChEBI" id="CHEBI:58115"/>
        <dbReference type="ChEBI" id="CHEBI:60487"/>
        <dbReference type="EC" id="2.7.8.26"/>
    </reaction>
</comment>
<organism evidence="20 21">
    <name type="scientific">Chloracidobacterium thermophilum (strain B)</name>
    <dbReference type="NCBI Taxonomy" id="981222"/>
    <lineage>
        <taxon>Bacteria</taxon>
        <taxon>Pseudomonadati</taxon>
        <taxon>Acidobacteriota</taxon>
        <taxon>Terriglobia</taxon>
        <taxon>Terriglobales</taxon>
        <taxon>Acidobacteriaceae</taxon>
        <taxon>Chloracidobacterium</taxon>
    </lineage>
</organism>
<feature type="transmembrane region" description="Helical" evidence="19">
    <location>
        <begin position="64"/>
        <end position="81"/>
    </location>
</feature>
<dbReference type="GO" id="GO:0008818">
    <property type="term" value="F:cobalamin 5'-phosphate synthase activity"/>
    <property type="evidence" value="ECO:0007669"/>
    <property type="project" value="UniProtKB-UniRule"/>
</dbReference>
<feature type="transmembrane region" description="Helical" evidence="19">
    <location>
        <begin position="33"/>
        <end position="55"/>
    </location>
</feature>
<dbReference type="AlphaFoldDB" id="G2LGJ7"/>
<evidence type="ECO:0000256" key="6">
    <source>
        <dbReference type="ARBA" id="ARBA00015850"/>
    </source>
</evidence>
<evidence type="ECO:0000256" key="2">
    <source>
        <dbReference type="ARBA" id="ARBA00004651"/>
    </source>
</evidence>
<comment type="function">
    <text evidence="14 19">Joins adenosylcobinamide-GDP and alpha-ribazole to generate adenosylcobalamin (Ado-cobalamin). Also synthesizes adenosylcobalamin 5'-phosphate from adenosylcobinamide-GDP and alpha-ribazole 5'-phosphate.</text>
</comment>
<dbReference type="GO" id="GO:0005886">
    <property type="term" value="C:plasma membrane"/>
    <property type="evidence" value="ECO:0007669"/>
    <property type="project" value="UniProtKB-SubCell"/>
</dbReference>
<evidence type="ECO:0000256" key="9">
    <source>
        <dbReference type="ARBA" id="ARBA00022679"/>
    </source>
</evidence>